<sequence length="185" mass="20061">MVEVWGIGSEKIFSCNQDVGVVWRVGVVVQPALRFLTRVEGCDNDGRTLGRDVLAIFLKAVGLTEGQDEAQCVERHGESLFLFGGSGLFMVPAQEFHGLQHLSCNRHGDTPAMKGSCISEGLARITTGARMTSPAPAETTTKATPAMVITLPTRIVLWWRFSQSVAKSMAVNSCGRSFSTSRQSR</sequence>
<keyword evidence="2" id="KW-1185">Reference proteome</keyword>
<reference evidence="1 2" key="1">
    <citation type="submission" date="2014-04" db="EMBL/GenBank/DDBJ databases">
        <title>Genome assembly of Hyalangium minutum DSM 14724.</title>
        <authorList>
            <person name="Sharma G."/>
            <person name="Subramanian S."/>
        </authorList>
    </citation>
    <scope>NUCLEOTIDE SEQUENCE [LARGE SCALE GENOMIC DNA]</scope>
    <source>
        <strain evidence="1 2">DSM 14724</strain>
    </source>
</reference>
<protein>
    <submittedName>
        <fullName evidence="1">Uncharacterized protein</fullName>
    </submittedName>
</protein>
<dbReference type="EMBL" id="JMCB01000008">
    <property type="protein sequence ID" value="KFE67266.1"/>
    <property type="molecule type" value="Genomic_DNA"/>
</dbReference>
<proteinExistence type="predicted"/>
<organism evidence="1 2">
    <name type="scientific">Hyalangium minutum</name>
    <dbReference type="NCBI Taxonomy" id="394096"/>
    <lineage>
        <taxon>Bacteria</taxon>
        <taxon>Pseudomonadati</taxon>
        <taxon>Myxococcota</taxon>
        <taxon>Myxococcia</taxon>
        <taxon>Myxococcales</taxon>
        <taxon>Cystobacterineae</taxon>
        <taxon>Archangiaceae</taxon>
        <taxon>Hyalangium</taxon>
    </lineage>
</organism>
<gene>
    <name evidence="1" type="ORF">DB31_8619</name>
</gene>
<dbReference type="AlphaFoldDB" id="A0A085WHV3"/>
<name>A0A085WHV3_9BACT</name>
<comment type="caution">
    <text evidence="1">The sequence shown here is derived from an EMBL/GenBank/DDBJ whole genome shotgun (WGS) entry which is preliminary data.</text>
</comment>
<dbReference type="STRING" id="394096.DB31_8619"/>
<accession>A0A085WHV3</accession>
<dbReference type="Proteomes" id="UP000028725">
    <property type="component" value="Unassembled WGS sequence"/>
</dbReference>
<evidence type="ECO:0000313" key="1">
    <source>
        <dbReference type="EMBL" id="KFE67266.1"/>
    </source>
</evidence>
<evidence type="ECO:0000313" key="2">
    <source>
        <dbReference type="Proteomes" id="UP000028725"/>
    </source>
</evidence>